<accession>A0AAE3HLU6</accession>
<gene>
    <name evidence="3" type="ORF">J2T55_001617</name>
</gene>
<dbReference type="InterPro" id="IPR011990">
    <property type="entry name" value="TPR-like_helical_dom_sf"/>
</dbReference>
<evidence type="ECO:0000256" key="1">
    <source>
        <dbReference type="ARBA" id="ARBA00007100"/>
    </source>
</evidence>
<dbReference type="Pfam" id="PF13369">
    <property type="entry name" value="Transglut_core2"/>
    <property type="match status" value="1"/>
</dbReference>
<sequence length="287" mass="32093">MMEAEQIQPDVDADFRRMVAGDDAGINLAEAALLVARGEYPHLDVDYYLHVLDDMAAAVAQQLPDAGSTPQILGQINHYLFSQQGYSGNLHHFLDPRNSFLNDVIERRLGIPITLSLLYMEVGRRLGLMIEGISFPGHFLIKLAGADGDIVLDPFAGGVSLDESDLRRRLQHVNSSSSNGLSDSLPELLQPAGNRAILARLLRNLKSIYSNAGDRLRLLRVLNYLLAVTPDDVRELRERGELYEQLQCHRAALDDFERVCLLARQPQESEQMASRCAALRRRTELLH</sequence>
<reference evidence="3" key="1">
    <citation type="submission" date="2022-08" db="EMBL/GenBank/DDBJ databases">
        <title>Genomic Encyclopedia of Type Strains, Phase III (KMG-III): the genomes of soil and plant-associated and newly described type strains.</title>
        <authorList>
            <person name="Whitman W."/>
        </authorList>
    </citation>
    <scope>NUCLEOTIDE SEQUENCE</scope>
    <source>
        <strain evidence="3">HMT 1</strain>
    </source>
</reference>
<dbReference type="PANTHER" id="PTHR31350">
    <property type="entry name" value="SI:DKEY-261L7.2"/>
    <property type="match status" value="1"/>
</dbReference>
<name>A0AAE3HLU6_9GAMM</name>
<evidence type="ECO:0000313" key="4">
    <source>
        <dbReference type="Proteomes" id="UP001204445"/>
    </source>
</evidence>
<proteinExistence type="inferred from homology"/>
<dbReference type="EMBL" id="JANUCT010000010">
    <property type="protein sequence ID" value="MCS3903588.1"/>
    <property type="molecule type" value="Genomic_DNA"/>
</dbReference>
<dbReference type="RefSeq" id="WP_259055455.1">
    <property type="nucleotide sequence ID" value="NZ_JANUCT010000010.1"/>
</dbReference>
<dbReference type="Gene3D" id="1.25.40.10">
    <property type="entry name" value="Tetratricopeptide repeat domain"/>
    <property type="match status" value="1"/>
</dbReference>
<feature type="domain" description="Protein SirB1 N-terminal" evidence="2">
    <location>
        <begin position="48"/>
        <end position="203"/>
    </location>
</feature>
<evidence type="ECO:0000313" key="3">
    <source>
        <dbReference type="EMBL" id="MCS3903588.1"/>
    </source>
</evidence>
<dbReference type="Pfam" id="PF13371">
    <property type="entry name" value="TPR_9"/>
    <property type="match status" value="1"/>
</dbReference>
<dbReference type="InterPro" id="IPR032698">
    <property type="entry name" value="SirB1_N"/>
</dbReference>
<dbReference type="AlphaFoldDB" id="A0AAE3HLU6"/>
<evidence type="ECO:0000259" key="2">
    <source>
        <dbReference type="Pfam" id="PF13369"/>
    </source>
</evidence>
<protein>
    <submittedName>
        <fullName evidence="3">Regulator of sirC expression with transglutaminase-like and TPR domain</fullName>
    </submittedName>
</protein>
<dbReference type="PANTHER" id="PTHR31350:SF21">
    <property type="entry name" value="F-BOX ONLY PROTEIN 21"/>
    <property type="match status" value="1"/>
</dbReference>
<dbReference type="Proteomes" id="UP001204445">
    <property type="component" value="Unassembled WGS sequence"/>
</dbReference>
<keyword evidence="4" id="KW-1185">Reference proteome</keyword>
<comment type="caution">
    <text evidence="3">The sequence shown here is derived from an EMBL/GenBank/DDBJ whole genome shotgun (WGS) entry which is preliminary data.</text>
</comment>
<organism evidence="3 4">
    <name type="scientific">Methylohalomonas lacus</name>
    <dbReference type="NCBI Taxonomy" id="398773"/>
    <lineage>
        <taxon>Bacteria</taxon>
        <taxon>Pseudomonadati</taxon>
        <taxon>Pseudomonadota</taxon>
        <taxon>Gammaproteobacteria</taxon>
        <taxon>Methylohalomonadales</taxon>
        <taxon>Methylohalomonadaceae</taxon>
        <taxon>Methylohalomonas</taxon>
    </lineage>
</organism>
<comment type="similarity">
    <text evidence="1">Belongs to the UPF0162 family.</text>
</comment>